<sequence>MMNIALIIGSLSKKSINRSVANYIVSQFPADVKVTEVRIDDLPLYTQDRDQVNVPEYDRVREQIKNADAVLIVSPEHNRAMPAAIKNIIDIASRPYGQNLWLGKKVAIVTASPGAYGGINSGLQIRQSLQSIGANVLTTAEVFLSKANQALNEQGEVADERTAGFLSKFAQTFIQWAKA</sequence>
<comment type="cofactor">
    <cofactor evidence="1">
        <name>FMN</name>
        <dbReference type="ChEBI" id="CHEBI:58210"/>
    </cofactor>
</comment>
<keyword evidence="2" id="KW-0288">FMN</keyword>
<evidence type="ECO:0000313" key="4">
    <source>
        <dbReference type="EMBL" id="RZN55690.1"/>
    </source>
</evidence>
<evidence type="ECO:0000256" key="2">
    <source>
        <dbReference type="ARBA" id="ARBA00022643"/>
    </source>
</evidence>
<accession>A0A8B3TA30</accession>
<protein>
    <submittedName>
        <fullName evidence="4">NAD(P)H-dependent oxidoreductase</fullName>
    </submittedName>
</protein>
<dbReference type="InterPro" id="IPR050712">
    <property type="entry name" value="NAD(P)H-dep_reductase"/>
</dbReference>
<dbReference type="InterPro" id="IPR005025">
    <property type="entry name" value="FMN_Rdtase-like_dom"/>
</dbReference>
<comment type="caution">
    <text evidence="4">The sequence shown here is derived from an EMBL/GenBank/DDBJ whole genome shotgun (WGS) entry which is preliminary data.</text>
</comment>
<dbReference type="Pfam" id="PF03358">
    <property type="entry name" value="FMN_red"/>
    <property type="match status" value="1"/>
</dbReference>
<dbReference type="OrthoDB" id="9812295at2"/>
<name>A0A8B3TA30_AVIPA</name>
<dbReference type="PANTHER" id="PTHR30543">
    <property type="entry name" value="CHROMATE REDUCTASE"/>
    <property type="match status" value="1"/>
</dbReference>
<gene>
    <name evidence="4" type="ORF">EIG79_11130</name>
</gene>
<keyword evidence="2" id="KW-0285">Flavoprotein</keyword>
<evidence type="ECO:0000259" key="3">
    <source>
        <dbReference type="Pfam" id="PF03358"/>
    </source>
</evidence>
<feature type="domain" description="NADPH-dependent FMN reductase-like" evidence="3">
    <location>
        <begin position="2"/>
        <end position="148"/>
    </location>
</feature>
<evidence type="ECO:0000256" key="1">
    <source>
        <dbReference type="ARBA" id="ARBA00001917"/>
    </source>
</evidence>
<dbReference type="GO" id="GO:0016491">
    <property type="term" value="F:oxidoreductase activity"/>
    <property type="evidence" value="ECO:0007669"/>
    <property type="project" value="InterPro"/>
</dbReference>
<evidence type="ECO:0000313" key="5">
    <source>
        <dbReference type="Proteomes" id="UP000294229"/>
    </source>
</evidence>
<dbReference type="SUPFAM" id="SSF52218">
    <property type="entry name" value="Flavoproteins"/>
    <property type="match status" value="1"/>
</dbReference>
<dbReference type="EMBL" id="RQXS01000082">
    <property type="protein sequence ID" value="RZN55690.1"/>
    <property type="molecule type" value="Genomic_DNA"/>
</dbReference>
<dbReference type="Gene3D" id="3.40.50.360">
    <property type="match status" value="1"/>
</dbReference>
<proteinExistence type="predicted"/>
<dbReference type="GO" id="GO:0010181">
    <property type="term" value="F:FMN binding"/>
    <property type="evidence" value="ECO:0007669"/>
    <property type="project" value="TreeGrafter"/>
</dbReference>
<dbReference type="Proteomes" id="UP000294229">
    <property type="component" value="Unassembled WGS sequence"/>
</dbReference>
<organism evidence="4 5">
    <name type="scientific">Avibacterium paragallinarum</name>
    <name type="common">Haemophilus gallinarum</name>
    <dbReference type="NCBI Taxonomy" id="728"/>
    <lineage>
        <taxon>Bacteria</taxon>
        <taxon>Pseudomonadati</taxon>
        <taxon>Pseudomonadota</taxon>
        <taxon>Gammaproteobacteria</taxon>
        <taxon>Pasteurellales</taxon>
        <taxon>Pasteurellaceae</taxon>
        <taxon>Avibacterium</taxon>
    </lineage>
</organism>
<dbReference type="PANTHER" id="PTHR30543:SF21">
    <property type="entry name" value="NAD(P)H-DEPENDENT FMN REDUCTASE LOT6"/>
    <property type="match status" value="1"/>
</dbReference>
<dbReference type="InterPro" id="IPR029039">
    <property type="entry name" value="Flavoprotein-like_sf"/>
</dbReference>
<dbReference type="GO" id="GO:0005829">
    <property type="term" value="C:cytosol"/>
    <property type="evidence" value="ECO:0007669"/>
    <property type="project" value="TreeGrafter"/>
</dbReference>
<reference evidence="4 5" key="1">
    <citation type="submission" date="2018-11" db="EMBL/GenBank/DDBJ databases">
        <title>Sequencing Av. paragallinarum serogroups.</title>
        <authorList>
            <person name="Hellmuth J.E."/>
            <person name="Boucher C.E."/>
            <person name="Cason E.D."/>
        </authorList>
    </citation>
    <scope>NUCLEOTIDE SEQUENCE [LARGE SCALE GENOMIC DNA]</scope>
    <source>
        <strain evidence="4 5">SA-3</strain>
    </source>
</reference>
<dbReference type="AlphaFoldDB" id="A0A8B3TA30"/>